<dbReference type="OrthoDB" id="2190947at2759"/>
<dbReference type="Pfam" id="PF01922">
    <property type="entry name" value="SRP19"/>
    <property type="match status" value="1"/>
</dbReference>
<dbReference type="PANTHER" id="PTHR17453">
    <property type="entry name" value="SIGNAL RECOGNITION PARTICLE 19 KD PROTEIN"/>
    <property type="match status" value="1"/>
</dbReference>
<evidence type="ECO:0000256" key="2">
    <source>
        <dbReference type="ARBA" id="ARBA00022490"/>
    </source>
</evidence>
<feature type="compositionally biased region" description="Basic residues" evidence="5">
    <location>
        <begin position="217"/>
        <end position="234"/>
    </location>
</feature>
<keyword evidence="3" id="KW-0733">Signal recognition particle</keyword>
<dbReference type="GO" id="GO:0008312">
    <property type="term" value="F:7S RNA binding"/>
    <property type="evidence" value="ECO:0007669"/>
    <property type="project" value="InterPro"/>
</dbReference>
<dbReference type="InterPro" id="IPR002778">
    <property type="entry name" value="Signal_recog_particle_SRP19"/>
</dbReference>
<organism evidence="6 7">
    <name type="scientific">Coemansia spiralis</name>
    <dbReference type="NCBI Taxonomy" id="417178"/>
    <lineage>
        <taxon>Eukaryota</taxon>
        <taxon>Fungi</taxon>
        <taxon>Fungi incertae sedis</taxon>
        <taxon>Zoopagomycota</taxon>
        <taxon>Kickxellomycotina</taxon>
        <taxon>Kickxellomycetes</taxon>
        <taxon>Kickxellales</taxon>
        <taxon>Kickxellaceae</taxon>
        <taxon>Coemansia</taxon>
    </lineage>
</organism>
<dbReference type="GO" id="GO:0005786">
    <property type="term" value="C:signal recognition particle, endoplasmic reticulum targeting"/>
    <property type="evidence" value="ECO:0007669"/>
    <property type="project" value="UniProtKB-KW"/>
</dbReference>
<evidence type="ECO:0000256" key="4">
    <source>
        <dbReference type="ARBA" id="ARBA00023274"/>
    </source>
</evidence>
<comment type="subcellular location">
    <subcellularLocation>
        <location evidence="1">Cytoplasm</location>
    </subcellularLocation>
</comment>
<protein>
    <submittedName>
        <fullName evidence="6">Signal recognition particle subunit</fullName>
    </submittedName>
</protein>
<dbReference type="InterPro" id="IPR036521">
    <property type="entry name" value="SRP19-like_sf"/>
</dbReference>
<sequence>MSYPKTTVADADFDELDVDDMDFPLPEPPLIEPLVVPYSAPPVAKPEGIRPGQTFDGMKLVSDESAYKRWVCLYPLYFDKTRSVEKGRRVPLSIAVDSPHGRQMAVAVKEVGLNVCYEPNKSHPRDFFTPGRIRVQLFNDAGLPMRQDIRTRKELMRRVAITMDKVLVPRDREPTLQDLIDSGAMPMLPGMPPPSAQSPTSDSAVAEASGSGTAAKTSKKAAKTKKKGKAKQLV</sequence>
<name>A0A9W8GC68_9FUNG</name>
<dbReference type="Proteomes" id="UP001151516">
    <property type="component" value="Unassembled WGS sequence"/>
</dbReference>
<evidence type="ECO:0000313" key="6">
    <source>
        <dbReference type="EMBL" id="KAJ2685397.1"/>
    </source>
</evidence>
<proteinExistence type="predicted"/>
<dbReference type="EMBL" id="JANBTX010000155">
    <property type="protein sequence ID" value="KAJ2685397.1"/>
    <property type="molecule type" value="Genomic_DNA"/>
</dbReference>
<keyword evidence="2" id="KW-0963">Cytoplasm</keyword>
<reference evidence="6" key="1">
    <citation type="submission" date="2022-07" db="EMBL/GenBank/DDBJ databases">
        <title>Phylogenomic reconstructions and comparative analyses of Kickxellomycotina fungi.</title>
        <authorList>
            <person name="Reynolds N.K."/>
            <person name="Stajich J.E."/>
            <person name="Barry K."/>
            <person name="Grigoriev I.V."/>
            <person name="Crous P."/>
            <person name="Smith M.E."/>
        </authorList>
    </citation>
    <scope>NUCLEOTIDE SEQUENCE</scope>
    <source>
        <strain evidence="6">CBS 109367</strain>
    </source>
</reference>
<evidence type="ECO:0000256" key="1">
    <source>
        <dbReference type="ARBA" id="ARBA00004496"/>
    </source>
</evidence>
<comment type="caution">
    <text evidence="6">The sequence shown here is derived from an EMBL/GenBank/DDBJ whole genome shotgun (WGS) entry which is preliminary data.</text>
</comment>
<gene>
    <name evidence="6" type="primary">SEC65</name>
    <name evidence="6" type="ORF">IWW39_004286</name>
</gene>
<dbReference type="GO" id="GO:0006617">
    <property type="term" value="P:SRP-dependent cotranslational protein targeting to membrane, signal sequence recognition"/>
    <property type="evidence" value="ECO:0007669"/>
    <property type="project" value="TreeGrafter"/>
</dbReference>
<evidence type="ECO:0000256" key="3">
    <source>
        <dbReference type="ARBA" id="ARBA00023135"/>
    </source>
</evidence>
<evidence type="ECO:0000313" key="7">
    <source>
        <dbReference type="Proteomes" id="UP001151516"/>
    </source>
</evidence>
<dbReference type="AlphaFoldDB" id="A0A9W8GC68"/>
<keyword evidence="4" id="KW-0687">Ribonucleoprotein</keyword>
<dbReference type="SUPFAM" id="SSF69695">
    <property type="entry name" value="SRP19"/>
    <property type="match status" value="1"/>
</dbReference>
<accession>A0A9W8GC68</accession>
<evidence type="ECO:0000256" key="5">
    <source>
        <dbReference type="SAM" id="MobiDB-lite"/>
    </source>
</evidence>
<keyword evidence="7" id="KW-1185">Reference proteome</keyword>
<dbReference type="Gene3D" id="3.30.56.30">
    <property type="entry name" value="Signal recognition particle, SRP19-like subunit"/>
    <property type="match status" value="1"/>
</dbReference>
<feature type="region of interest" description="Disordered" evidence="5">
    <location>
        <begin position="181"/>
        <end position="234"/>
    </location>
</feature>
<dbReference type="PANTHER" id="PTHR17453:SF0">
    <property type="entry name" value="SIGNAL RECOGNITION PARTICLE 19 KDA PROTEIN"/>
    <property type="match status" value="1"/>
</dbReference>